<dbReference type="AlphaFoldDB" id="A0A8S0ZT30"/>
<evidence type="ECO:0000256" key="5">
    <source>
        <dbReference type="PROSITE-ProRule" id="PRU00322"/>
    </source>
</evidence>
<feature type="compositionally biased region" description="Basic and acidic residues" evidence="7">
    <location>
        <begin position="781"/>
        <end position="797"/>
    </location>
</feature>
<feature type="binding site" evidence="6">
    <location>
        <position position="69"/>
    </location>
    <ligand>
        <name>Zn(2+)</name>
        <dbReference type="ChEBI" id="CHEBI:29105"/>
    </ligand>
</feature>
<dbReference type="PROSITE" id="PS51915">
    <property type="entry name" value="ZAD"/>
    <property type="match status" value="1"/>
</dbReference>
<dbReference type="SUPFAM" id="SSF57667">
    <property type="entry name" value="beta-beta-alpha zinc fingers"/>
    <property type="match status" value="1"/>
</dbReference>
<evidence type="ECO:0000313" key="11">
    <source>
        <dbReference type="EMBL" id="CAB3236597.1"/>
    </source>
</evidence>
<dbReference type="InterPro" id="IPR001876">
    <property type="entry name" value="Znf_RanBP2"/>
</dbReference>
<evidence type="ECO:0000259" key="8">
    <source>
        <dbReference type="PROSITE" id="PS50157"/>
    </source>
</evidence>
<protein>
    <submittedName>
        <fullName evidence="11">Uncharacterized protein</fullName>
    </submittedName>
</protein>
<dbReference type="PANTHER" id="PTHR24409">
    <property type="entry name" value="ZINC FINGER PROTEIN 142"/>
    <property type="match status" value="1"/>
</dbReference>
<gene>
    <name evidence="11" type="ORF">APLA_LOCUS6596</name>
</gene>
<evidence type="ECO:0000256" key="4">
    <source>
        <dbReference type="ARBA" id="ARBA00022833"/>
    </source>
</evidence>
<dbReference type="SMART" id="SM00355">
    <property type="entry name" value="ZnF_C2H2"/>
    <property type="match status" value="3"/>
</dbReference>
<keyword evidence="12" id="KW-1185">Reference proteome</keyword>
<keyword evidence="2" id="KW-0677">Repeat</keyword>
<dbReference type="PROSITE" id="PS50157">
    <property type="entry name" value="ZINC_FINGER_C2H2_2"/>
    <property type="match status" value="1"/>
</dbReference>
<dbReference type="PROSITE" id="PS00028">
    <property type="entry name" value="ZINC_FINGER_C2H2_1"/>
    <property type="match status" value="2"/>
</dbReference>
<evidence type="ECO:0000256" key="1">
    <source>
        <dbReference type="ARBA" id="ARBA00022723"/>
    </source>
</evidence>
<feature type="binding site" evidence="6">
    <location>
        <position position="66"/>
    </location>
    <ligand>
        <name>Zn(2+)</name>
        <dbReference type="ChEBI" id="CHEBI:29105"/>
    </ligand>
</feature>
<dbReference type="OrthoDB" id="8922241at2759"/>
<dbReference type="GO" id="GO:0000977">
    <property type="term" value="F:RNA polymerase II transcription regulatory region sequence-specific DNA binding"/>
    <property type="evidence" value="ECO:0007669"/>
    <property type="project" value="TreeGrafter"/>
</dbReference>
<proteinExistence type="predicted"/>
<feature type="compositionally biased region" description="Polar residues" evidence="7">
    <location>
        <begin position="799"/>
        <end position="808"/>
    </location>
</feature>
<evidence type="ECO:0000256" key="6">
    <source>
        <dbReference type="PROSITE-ProRule" id="PRU01263"/>
    </source>
</evidence>
<organism evidence="11 12">
    <name type="scientific">Arctia plantaginis</name>
    <name type="common">Wood tiger moth</name>
    <name type="synonym">Phalaena plantaginis</name>
    <dbReference type="NCBI Taxonomy" id="874455"/>
    <lineage>
        <taxon>Eukaryota</taxon>
        <taxon>Metazoa</taxon>
        <taxon>Ecdysozoa</taxon>
        <taxon>Arthropoda</taxon>
        <taxon>Hexapoda</taxon>
        <taxon>Insecta</taxon>
        <taxon>Pterygota</taxon>
        <taxon>Neoptera</taxon>
        <taxon>Endopterygota</taxon>
        <taxon>Lepidoptera</taxon>
        <taxon>Glossata</taxon>
        <taxon>Ditrysia</taxon>
        <taxon>Noctuoidea</taxon>
        <taxon>Erebidae</taxon>
        <taxon>Arctiinae</taxon>
        <taxon>Arctia</taxon>
    </lineage>
</organism>
<keyword evidence="3 5" id="KW-0863">Zinc-finger</keyword>
<evidence type="ECO:0000259" key="10">
    <source>
        <dbReference type="PROSITE" id="PS51915"/>
    </source>
</evidence>
<dbReference type="GO" id="GO:0008270">
    <property type="term" value="F:zinc ion binding"/>
    <property type="evidence" value="ECO:0007669"/>
    <property type="project" value="UniProtKB-UniRule"/>
</dbReference>
<name>A0A8S0ZT30_ARCPL</name>
<feature type="binding site" evidence="6">
    <location>
        <position position="122"/>
    </location>
    <ligand>
        <name>Zn(2+)</name>
        <dbReference type="ChEBI" id="CHEBI:29105"/>
    </ligand>
</feature>
<dbReference type="SMART" id="SM00868">
    <property type="entry name" value="zf-AD"/>
    <property type="match status" value="2"/>
</dbReference>
<evidence type="ECO:0000256" key="3">
    <source>
        <dbReference type="ARBA" id="ARBA00022771"/>
    </source>
</evidence>
<comment type="caution">
    <text evidence="11">The sequence shown here is derived from an EMBL/GenBank/DDBJ whole genome shotgun (WGS) entry which is preliminary data.</text>
</comment>
<dbReference type="InterPro" id="IPR013087">
    <property type="entry name" value="Znf_C2H2_type"/>
</dbReference>
<evidence type="ECO:0000256" key="7">
    <source>
        <dbReference type="SAM" id="MobiDB-lite"/>
    </source>
</evidence>
<feature type="binding site" evidence="6">
    <location>
        <position position="119"/>
    </location>
    <ligand>
        <name>Zn(2+)</name>
        <dbReference type="ChEBI" id="CHEBI:29105"/>
    </ligand>
</feature>
<feature type="domain" description="ZAD" evidence="10">
    <location>
        <begin position="64"/>
        <end position="146"/>
    </location>
</feature>
<keyword evidence="1 6" id="KW-0479">Metal-binding</keyword>
<dbReference type="InterPro" id="IPR036236">
    <property type="entry name" value="Znf_C2H2_sf"/>
</dbReference>
<dbReference type="SUPFAM" id="SSF57716">
    <property type="entry name" value="Glucocorticoid receptor-like (DNA-binding domain)"/>
    <property type="match status" value="1"/>
</dbReference>
<evidence type="ECO:0000259" key="9">
    <source>
        <dbReference type="PROSITE" id="PS50199"/>
    </source>
</evidence>
<dbReference type="Pfam" id="PF07776">
    <property type="entry name" value="zf-AD"/>
    <property type="match status" value="1"/>
</dbReference>
<dbReference type="PROSITE" id="PS50199">
    <property type="entry name" value="ZF_RANBP2_2"/>
    <property type="match status" value="1"/>
</dbReference>
<keyword evidence="4 6" id="KW-0862">Zinc</keyword>
<feature type="region of interest" description="Disordered" evidence="7">
    <location>
        <begin position="781"/>
        <end position="808"/>
    </location>
</feature>
<feature type="domain" description="RanBP2-type" evidence="9">
    <location>
        <begin position="735"/>
        <end position="765"/>
    </location>
</feature>
<accession>A0A8S0ZT30</accession>
<dbReference type="PROSITE" id="PS01358">
    <property type="entry name" value="ZF_RANBP2_1"/>
    <property type="match status" value="1"/>
</dbReference>
<evidence type="ECO:0000256" key="2">
    <source>
        <dbReference type="ARBA" id="ARBA00022737"/>
    </source>
</evidence>
<dbReference type="GO" id="GO:0000981">
    <property type="term" value="F:DNA-binding transcription factor activity, RNA polymerase II-specific"/>
    <property type="evidence" value="ECO:0007669"/>
    <property type="project" value="TreeGrafter"/>
</dbReference>
<dbReference type="Gene3D" id="3.30.160.60">
    <property type="entry name" value="Classic Zinc Finger"/>
    <property type="match status" value="1"/>
</dbReference>
<dbReference type="GO" id="GO:0005634">
    <property type="term" value="C:nucleus"/>
    <property type="evidence" value="ECO:0007669"/>
    <property type="project" value="InterPro"/>
</dbReference>
<feature type="domain" description="C2H2-type" evidence="8">
    <location>
        <begin position="240"/>
        <end position="268"/>
    </location>
</feature>
<reference evidence="11 12" key="1">
    <citation type="submission" date="2020-04" db="EMBL/GenBank/DDBJ databases">
        <authorList>
            <person name="Wallbank WR R."/>
            <person name="Pardo Diaz C."/>
            <person name="Kozak K."/>
            <person name="Martin S."/>
            <person name="Jiggins C."/>
            <person name="Moest M."/>
            <person name="Warren A I."/>
            <person name="Byers J.R.P. K."/>
            <person name="Montejo-Kovacevich G."/>
            <person name="Yen C E."/>
        </authorList>
    </citation>
    <scope>NUCLEOTIDE SEQUENCE [LARGE SCALE GENOMIC DNA]</scope>
</reference>
<evidence type="ECO:0000313" key="12">
    <source>
        <dbReference type="Proteomes" id="UP000494106"/>
    </source>
</evidence>
<sequence length="927" mass="106527">MDDDIFMALDVINAKKTYAKKLRKEPQLKQLPVSKEKVDEFEIPQPLTTKLAVKFLLEGRLKSKVCRYCLNITPGLSELDQIMKIGGTGNIYKVTIRDIVASFHPFKVVDDPNFPNKICQKCIDKALGAYLFTQQCERAERAMLNCFDDMYEKFEKLDPIDRPKKRGRQKLNPNFNILRAEHYKVIDYAEPIIHIVNASAEAINNEPVLSDLECKKCWQVLPNLESLINHEKIHPKTMWYHCRLCGKSFPKSNQLKRHNNRVHILGKEPTTHPDKDFKCKECCHVTDNFIQHLQHVEKHKFRNIMKHLIEKRMDKLCVVCYNKGTKMTDLDKMVCIHGCHPDLMGDKTLYTLLATTLPDPKSYKYQDLCLTSNASIMTVTKKQNTYRKRNTNEMEQVMNIISTKEDFQFSNPIIISRKRFKTNHFYYYVFCDPEYLDGSVKTDDMSDPDVVEVVDMCDIEDDNLSIDTSVSNEEKNLRARKITNYDLNVEEIAELAMANFLSAMFGVVGQDVNTKGAVTEITEDNLNLQNQTFCSDEFANENINYKNVLPITSRYKFPNSRPESLGECSKSLMPAVMKKTSKKRNVPQNIFTNYRPESLGECSDSFYPSVLKKTSKKPNVPQKINSNLLFEGNKVFDRAQKKYLHGAEKVTNENEKLTKELGQKSILGDAFNDFQTQNKKTQSDENIKCKFCWVFGQMEFCGYCKRPTEGVNKNCTTIKYCSTDKVQNTAKKQFNENKIWQCKICLIYNTAERFTCLCCGNMKLTEHSDVKIQFGNIKNFPTKETDNEDNSFPKESDDNIQPPSNDLNKTIVTEEPSVTDCKDSSEFEKILATVSMTNMDTDVVTFTETTTTSDTEPMDVEECPIMSNDPFNINNQLLNFNIQTIMNPGITPIIGPNLQFNMGSGSTNKCLKKLKKSIRNMSKAMHK</sequence>
<dbReference type="PANTHER" id="PTHR24409:SF295">
    <property type="entry name" value="AZ2-RELATED"/>
    <property type="match status" value="1"/>
</dbReference>
<dbReference type="Proteomes" id="UP000494106">
    <property type="component" value="Unassembled WGS sequence"/>
</dbReference>
<dbReference type="EMBL" id="CADEBC010000488">
    <property type="protein sequence ID" value="CAB3236597.1"/>
    <property type="molecule type" value="Genomic_DNA"/>
</dbReference>
<dbReference type="InterPro" id="IPR012934">
    <property type="entry name" value="Znf_AD"/>
</dbReference>